<dbReference type="GO" id="GO:0005886">
    <property type="term" value="C:plasma membrane"/>
    <property type="evidence" value="ECO:0007669"/>
    <property type="project" value="UniProtKB-SubCell"/>
</dbReference>
<evidence type="ECO:0000256" key="7">
    <source>
        <dbReference type="ARBA" id="ARBA00023180"/>
    </source>
</evidence>
<evidence type="ECO:0000256" key="4">
    <source>
        <dbReference type="ARBA" id="ARBA00022989"/>
    </source>
</evidence>
<evidence type="ECO:0000256" key="5">
    <source>
        <dbReference type="ARBA" id="ARBA00023136"/>
    </source>
</evidence>
<protein>
    <submittedName>
        <fullName evidence="9">Uncharacterized protein</fullName>
    </submittedName>
</protein>
<dbReference type="PANTHER" id="PTHR42643:SF24">
    <property type="entry name" value="IONOTROPIC RECEPTOR 60A"/>
    <property type="match status" value="1"/>
</dbReference>
<evidence type="ECO:0000313" key="10">
    <source>
        <dbReference type="Proteomes" id="UP001292094"/>
    </source>
</evidence>
<keyword evidence="10" id="KW-1185">Reference proteome</keyword>
<keyword evidence="4 8" id="KW-1133">Transmembrane helix</keyword>
<comment type="subcellular location">
    <subcellularLocation>
        <location evidence="1">Cell membrane</location>
        <topology evidence="1">Multi-pass membrane protein</topology>
    </subcellularLocation>
</comment>
<keyword evidence="3 8" id="KW-0812">Transmembrane</keyword>
<accession>A0AAE1PAT2</accession>
<dbReference type="Gene3D" id="3.40.190.10">
    <property type="entry name" value="Periplasmic binding protein-like II"/>
    <property type="match status" value="2"/>
</dbReference>
<evidence type="ECO:0000256" key="8">
    <source>
        <dbReference type="SAM" id="Phobius"/>
    </source>
</evidence>
<dbReference type="Proteomes" id="UP001292094">
    <property type="component" value="Unassembled WGS sequence"/>
</dbReference>
<evidence type="ECO:0000256" key="6">
    <source>
        <dbReference type="ARBA" id="ARBA00023170"/>
    </source>
</evidence>
<evidence type="ECO:0000256" key="2">
    <source>
        <dbReference type="ARBA" id="ARBA00022475"/>
    </source>
</evidence>
<dbReference type="EMBL" id="JAWZYT010002515">
    <property type="protein sequence ID" value="KAK4303880.1"/>
    <property type="molecule type" value="Genomic_DNA"/>
</dbReference>
<gene>
    <name evidence="9" type="ORF">Pmani_024131</name>
</gene>
<reference evidence="9" key="1">
    <citation type="submission" date="2023-11" db="EMBL/GenBank/DDBJ databases">
        <title>Genome assemblies of two species of porcelain crab, Petrolisthes cinctipes and Petrolisthes manimaculis (Anomura: Porcellanidae).</title>
        <authorList>
            <person name="Angst P."/>
        </authorList>
    </citation>
    <scope>NUCLEOTIDE SEQUENCE</scope>
    <source>
        <strain evidence="9">PB745_02</strain>
        <tissue evidence="9">Gill</tissue>
    </source>
</reference>
<dbReference type="SUPFAM" id="SSF53850">
    <property type="entry name" value="Periplasmic binding protein-like II"/>
    <property type="match status" value="1"/>
</dbReference>
<comment type="caution">
    <text evidence="9">The sequence shown here is derived from an EMBL/GenBank/DDBJ whole genome shotgun (WGS) entry which is preliminary data.</text>
</comment>
<organism evidence="9 10">
    <name type="scientific">Petrolisthes manimaculis</name>
    <dbReference type="NCBI Taxonomy" id="1843537"/>
    <lineage>
        <taxon>Eukaryota</taxon>
        <taxon>Metazoa</taxon>
        <taxon>Ecdysozoa</taxon>
        <taxon>Arthropoda</taxon>
        <taxon>Crustacea</taxon>
        <taxon>Multicrustacea</taxon>
        <taxon>Malacostraca</taxon>
        <taxon>Eumalacostraca</taxon>
        <taxon>Eucarida</taxon>
        <taxon>Decapoda</taxon>
        <taxon>Pleocyemata</taxon>
        <taxon>Anomura</taxon>
        <taxon>Galatheoidea</taxon>
        <taxon>Porcellanidae</taxon>
        <taxon>Petrolisthes</taxon>
    </lineage>
</organism>
<feature type="transmembrane region" description="Helical" evidence="8">
    <location>
        <begin position="178"/>
        <end position="199"/>
    </location>
</feature>
<keyword evidence="2" id="KW-1003">Cell membrane</keyword>
<evidence type="ECO:0000256" key="3">
    <source>
        <dbReference type="ARBA" id="ARBA00022692"/>
    </source>
</evidence>
<name>A0AAE1PAT2_9EUCA</name>
<evidence type="ECO:0000313" key="9">
    <source>
        <dbReference type="EMBL" id="KAK4303880.1"/>
    </source>
</evidence>
<dbReference type="AlphaFoldDB" id="A0AAE1PAT2"/>
<dbReference type="InterPro" id="IPR052192">
    <property type="entry name" value="Insect_Ionotropic_Sensory_Rcpt"/>
</dbReference>
<evidence type="ECO:0000256" key="1">
    <source>
        <dbReference type="ARBA" id="ARBA00004651"/>
    </source>
</evidence>
<sequence length="211" mass="23741">MYAGTLTAELARPAHEAPINSLLDLLRAIHTRGYKMILAEGTSVEGIFKEAESGIYWKLADNFDTRTEYVNTVRAGLSKVLTGPYAYLNGQLSSEMLAEKLGRQRFHISREKFYPQSYGIACTTGSPLTAVLERMLRRMAAAGLVQKWTKDEKVKVEGSRGNDEKGTIGAITIKHLQAAYFFLLLGYILSVLAFLLEWLKYNRDLWLVSNR</sequence>
<proteinExistence type="predicted"/>
<dbReference type="PANTHER" id="PTHR42643">
    <property type="entry name" value="IONOTROPIC RECEPTOR 20A-RELATED"/>
    <property type="match status" value="1"/>
</dbReference>
<keyword evidence="5 8" id="KW-0472">Membrane</keyword>
<keyword evidence="6" id="KW-0675">Receptor</keyword>
<keyword evidence="7" id="KW-0325">Glycoprotein</keyword>